<evidence type="ECO:0000313" key="3">
    <source>
        <dbReference type="Proteomes" id="UP001148312"/>
    </source>
</evidence>
<feature type="compositionally biased region" description="Polar residues" evidence="1">
    <location>
        <begin position="50"/>
        <end position="59"/>
    </location>
</feature>
<feature type="region of interest" description="Disordered" evidence="1">
    <location>
        <begin position="170"/>
        <end position="209"/>
    </location>
</feature>
<evidence type="ECO:0000256" key="1">
    <source>
        <dbReference type="SAM" id="MobiDB-lite"/>
    </source>
</evidence>
<accession>A0A9W9X2U5</accession>
<dbReference type="Proteomes" id="UP001148312">
    <property type="component" value="Unassembled WGS sequence"/>
</dbReference>
<comment type="caution">
    <text evidence="2">The sequence shown here is derived from an EMBL/GenBank/DDBJ whole genome shotgun (WGS) entry which is preliminary data.</text>
</comment>
<feature type="region of interest" description="Disordered" evidence="1">
    <location>
        <begin position="46"/>
        <end position="111"/>
    </location>
</feature>
<organism evidence="2 3">
    <name type="scientific">Penicillium diatomitis</name>
    <dbReference type="NCBI Taxonomy" id="2819901"/>
    <lineage>
        <taxon>Eukaryota</taxon>
        <taxon>Fungi</taxon>
        <taxon>Dikarya</taxon>
        <taxon>Ascomycota</taxon>
        <taxon>Pezizomycotina</taxon>
        <taxon>Eurotiomycetes</taxon>
        <taxon>Eurotiomycetidae</taxon>
        <taxon>Eurotiales</taxon>
        <taxon>Aspergillaceae</taxon>
        <taxon>Penicillium</taxon>
    </lineage>
</organism>
<protein>
    <submittedName>
        <fullName evidence="2">Uncharacterized protein</fullName>
    </submittedName>
</protein>
<feature type="compositionally biased region" description="Basic and acidic residues" evidence="1">
    <location>
        <begin position="62"/>
        <end position="71"/>
    </location>
</feature>
<feature type="compositionally biased region" description="Basic and acidic residues" evidence="1">
    <location>
        <begin position="386"/>
        <end position="405"/>
    </location>
</feature>
<dbReference type="RefSeq" id="XP_056788572.1">
    <property type="nucleotide sequence ID" value="XM_056936637.1"/>
</dbReference>
<feature type="compositionally biased region" description="Polar residues" evidence="1">
    <location>
        <begin position="171"/>
        <end position="191"/>
    </location>
</feature>
<name>A0A9W9X2U5_9EURO</name>
<feature type="compositionally biased region" description="Low complexity" evidence="1">
    <location>
        <begin position="78"/>
        <end position="92"/>
    </location>
</feature>
<keyword evidence="3" id="KW-1185">Reference proteome</keyword>
<dbReference type="AlphaFoldDB" id="A0A9W9X2U5"/>
<gene>
    <name evidence="2" type="ORF">N7539_007036</name>
</gene>
<feature type="region of interest" description="Disordered" evidence="1">
    <location>
        <begin position="361"/>
        <end position="405"/>
    </location>
</feature>
<dbReference type="EMBL" id="JAPWDQ010000009">
    <property type="protein sequence ID" value="KAJ5481142.1"/>
    <property type="molecule type" value="Genomic_DNA"/>
</dbReference>
<feature type="compositionally biased region" description="Polar residues" evidence="1">
    <location>
        <begin position="362"/>
        <end position="374"/>
    </location>
</feature>
<feature type="region of interest" description="Disordered" evidence="1">
    <location>
        <begin position="249"/>
        <end position="274"/>
    </location>
</feature>
<evidence type="ECO:0000313" key="2">
    <source>
        <dbReference type="EMBL" id="KAJ5481142.1"/>
    </source>
</evidence>
<dbReference type="GeneID" id="81626886"/>
<sequence length="405" mass="43609">MSCPLSPDKVTCKAAIRSNPCHYGHYNLPTPLRYLGHVETDMAVNKAAHPSSSLPQSSPAEHVARPEHLSRVSDQSVHASDSHSAGDAASDHVLPISSSAHGGLGQESKHSVGQMLNDETLAHQEIRPPFQPFFTLIQDAHTSEHFHPTVHYIFSDDDTDIVTEAALRSLEVQQDDQPGQKSTNKSPSRAQGSEDPVEGDKTSLLPPPIPGVRENYIIIDIEPVSLTTGVTQNDDQAKIFNSTAEAHGAGSISTSPAYIEPHPASPAPSMSQPQYRIKSAKSFSPSWQTLGSELAPAPTFENYESGEAPGHGLMLKILGTEGLPTEVAVDQGDREKSRLEAMMDQFAKRMRELQMVIEAANISPSPQEAPNGQERNADAAEPVEGADTHSDGEKALTIEASKESY</sequence>
<reference evidence="2" key="1">
    <citation type="submission" date="2022-12" db="EMBL/GenBank/DDBJ databases">
        <authorList>
            <person name="Petersen C."/>
        </authorList>
    </citation>
    <scope>NUCLEOTIDE SEQUENCE</scope>
    <source>
        <strain evidence="2">IBT 30728</strain>
    </source>
</reference>
<reference evidence="2" key="2">
    <citation type="journal article" date="2023" name="IMA Fungus">
        <title>Comparative genomic study of the Penicillium genus elucidates a diverse pangenome and 15 lateral gene transfer events.</title>
        <authorList>
            <person name="Petersen C."/>
            <person name="Sorensen T."/>
            <person name="Nielsen M.R."/>
            <person name="Sondergaard T.E."/>
            <person name="Sorensen J.L."/>
            <person name="Fitzpatrick D.A."/>
            <person name="Frisvad J.C."/>
            <person name="Nielsen K.L."/>
        </authorList>
    </citation>
    <scope>NUCLEOTIDE SEQUENCE</scope>
    <source>
        <strain evidence="2">IBT 30728</strain>
    </source>
</reference>
<proteinExistence type="predicted"/>